<dbReference type="Proteomes" id="UP000238274">
    <property type="component" value="Unassembled WGS sequence"/>
</dbReference>
<comment type="caution">
    <text evidence="1">The sequence shown here is derived from an EMBL/GenBank/DDBJ whole genome shotgun (WGS) entry which is preliminary data.</text>
</comment>
<dbReference type="VEuPathDB" id="FungiDB:PSHT_00628"/>
<reference evidence="2" key="3">
    <citation type="journal article" date="2018" name="Mol. Plant Microbe Interact.">
        <title>Genome sequence resources for the wheat stripe rust pathogen (Puccinia striiformis f. sp. tritici) and the barley stripe rust pathogen (Puccinia striiformis f. sp. hordei).</title>
        <authorList>
            <person name="Xia C."/>
            <person name="Wang M."/>
            <person name="Yin C."/>
            <person name="Cornejo O.E."/>
            <person name="Hulbert S.H."/>
            <person name="Chen X."/>
        </authorList>
    </citation>
    <scope>NUCLEOTIDE SEQUENCE [LARGE SCALE GENOMIC DNA]</scope>
    <source>
        <strain evidence="2">93TX-2</strain>
    </source>
</reference>
<evidence type="ECO:0000313" key="2">
    <source>
        <dbReference type="Proteomes" id="UP000238274"/>
    </source>
</evidence>
<dbReference type="VEuPathDB" id="FungiDB:PSTT_11086"/>
<reference evidence="2" key="2">
    <citation type="journal article" date="2018" name="BMC Genomics">
        <title>Genomic insights into host adaptation between the wheat stripe rust pathogen (Puccinia striiformis f. sp. tritici) and the barley stripe rust pathogen (Puccinia striiformis f. sp. hordei).</title>
        <authorList>
            <person name="Xia C."/>
            <person name="Wang M."/>
            <person name="Yin C."/>
            <person name="Cornejo O.E."/>
            <person name="Hulbert S.H."/>
            <person name="Chen X."/>
        </authorList>
    </citation>
    <scope>NUCLEOTIDE SEQUENCE [LARGE SCALE GENOMIC DNA]</scope>
    <source>
        <strain evidence="2">93TX-2</strain>
    </source>
</reference>
<dbReference type="AlphaFoldDB" id="A0A2S4WMK6"/>
<accession>A0A2S4WMK6</accession>
<reference evidence="1 2" key="1">
    <citation type="submission" date="2017-12" db="EMBL/GenBank/DDBJ databases">
        <title>Gene loss provides genomic basis for host adaptation in cereal stripe rust fungi.</title>
        <authorList>
            <person name="Xia C."/>
        </authorList>
    </citation>
    <scope>NUCLEOTIDE SEQUENCE [LARGE SCALE GENOMIC DNA]</scope>
    <source>
        <strain evidence="1 2">93TX-2</strain>
    </source>
</reference>
<name>A0A2S4WMK6_9BASI</name>
<organism evidence="1 2">
    <name type="scientific">Puccinia striiformis</name>
    <dbReference type="NCBI Taxonomy" id="27350"/>
    <lineage>
        <taxon>Eukaryota</taxon>
        <taxon>Fungi</taxon>
        <taxon>Dikarya</taxon>
        <taxon>Basidiomycota</taxon>
        <taxon>Pucciniomycotina</taxon>
        <taxon>Pucciniomycetes</taxon>
        <taxon>Pucciniales</taxon>
        <taxon>Pucciniaceae</taxon>
        <taxon>Puccinia</taxon>
    </lineage>
</organism>
<protein>
    <submittedName>
        <fullName evidence="1">Uncharacterized protein</fullName>
    </submittedName>
</protein>
<sequence length="112" mass="12189">LRVITWEAEQRWSISKPKQIPKCPPPPGNRAVSKTVTLAASLDGSAVANKLYVVNKESAVLAGYVIMVGYLKTVIKEPCKNWAASVIDHTNVIKEQIASVSKIKDDVSVTKT</sequence>
<evidence type="ECO:0000313" key="1">
    <source>
        <dbReference type="EMBL" id="POW23016.1"/>
    </source>
</evidence>
<gene>
    <name evidence="1" type="ORF">PSHT_00628</name>
</gene>
<dbReference type="EMBL" id="PKSM01000004">
    <property type="protein sequence ID" value="POW23016.1"/>
    <property type="molecule type" value="Genomic_DNA"/>
</dbReference>
<feature type="non-terminal residue" evidence="1">
    <location>
        <position position="1"/>
    </location>
</feature>
<feature type="non-terminal residue" evidence="1">
    <location>
        <position position="112"/>
    </location>
</feature>
<proteinExistence type="predicted"/>
<keyword evidence="2" id="KW-1185">Reference proteome</keyword>
<dbReference type="OrthoDB" id="67388at2759"/>